<evidence type="ECO:0000256" key="1">
    <source>
        <dbReference type="SAM" id="SignalP"/>
    </source>
</evidence>
<dbReference type="InterPro" id="IPR021986">
    <property type="entry name" value="Spherulin4"/>
</dbReference>
<organism evidence="2 3">
    <name type="scientific">Riccia sorocarpa</name>
    <dbReference type="NCBI Taxonomy" id="122646"/>
    <lineage>
        <taxon>Eukaryota</taxon>
        <taxon>Viridiplantae</taxon>
        <taxon>Streptophyta</taxon>
        <taxon>Embryophyta</taxon>
        <taxon>Marchantiophyta</taxon>
        <taxon>Marchantiopsida</taxon>
        <taxon>Marchantiidae</taxon>
        <taxon>Marchantiales</taxon>
        <taxon>Ricciaceae</taxon>
        <taxon>Riccia</taxon>
    </lineage>
</organism>
<sequence length="275" mass="30649">MAWKMLLAVLGLVLIQAAAVPSPSTYSQKITTPTWFVDPCDLKNTTCDWRGYANGANTVILDLIQFAPWPETEISWGPGPEVDPSYAKLIKQIRETKQSGTGAITTILGTVKVGYRWANDCANLTAVNETRIKSEIDRWNSFYNVDGFFFDSVSLMNCVSSNLLASLVKYVHDHTTIICVTIADWTAEGSADESYLQTTPSVDSFLTFMGNHADYEEYVLRPYMTRWYHIVGDVPQSKLASTVQKSIANRAGRVFFTDKRLDLTLGQLPGGKTDY</sequence>
<protein>
    <recommendedName>
        <fullName evidence="4">GH18 domain-containing protein</fullName>
    </recommendedName>
</protein>
<dbReference type="AlphaFoldDB" id="A0ABD3GEC6"/>
<dbReference type="PANTHER" id="PTHR35040:SF9">
    <property type="entry name" value="4-LIKE CELL SURFACE PROTEIN, PUTATIVE (AFU_ORTHOLOGUE AFUA_4G14080)-RELATED"/>
    <property type="match status" value="1"/>
</dbReference>
<feature type="signal peptide" evidence="1">
    <location>
        <begin position="1"/>
        <end position="19"/>
    </location>
</feature>
<dbReference type="Proteomes" id="UP001633002">
    <property type="component" value="Unassembled WGS sequence"/>
</dbReference>
<evidence type="ECO:0000313" key="3">
    <source>
        <dbReference type="Proteomes" id="UP001633002"/>
    </source>
</evidence>
<accession>A0ABD3GEC6</accession>
<keyword evidence="1" id="KW-0732">Signal</keyword>
<evidence type="ECO:0000313" key="2">
    <source>
        <dbReference type="EMBL" id="KAL3676375.1"/>
    </source>
</evidence>
<evidence type="ECO:0008006" key="4">
    <source>
        <dbReference type="Google" id="ProtNLM"/>
    </source>
</evidence>
<keyword evidence="3" id="KW-1185">Reference proteome</keyword>
<feature type="chain" id="PRO_5044808292" description="GH18 domain-containing protein" evidence="1">
    <location>
        <begin position="20"/>
        <end position="275"/>
    </location>
</feature>
<dbReference type="PANTHER" id="PTHR35040">
    <property type="match status" value="1"/>
</dbReference>
<comment type="caution">
    <text evidence="2">The sequence shown here is derived from an EMBL/GenBank/DDBJ whole genome shotgun (WGS) entry which is preliminary data.</text>
</comment>
<reference evidence="2 3" key="1">
    <citation type="submission" date="2024-09" db="EMBL/GenBank/DDBJ databases">
        <title>Chromosome-scale assembly of Riccia sorocarpa.</title>
        <authorList>
            <person name="Paukszto L."/>
        </authorList>
    </citation>
    <scope>NUCLEOTIDE SEQUENCE [LARGE SCALE GENOMIC DNA]</scope>
    <source>
        <strain evidence="2">LP-2024</strain>
        <tissue evidence="2">Aerial parts of the thallus</tissue>
    </source>
</reference>
<dbReference type="Pfam" id="PF12138">
    <property type="entry name" value="Spherulin4"/>
    <property type="match status" value="1"/>
</dbReference>
<proteinExistence type="predicted"/>
<name>A0ABD3GEC6_9MARC</name>
<dbReference type="EMBL" id="JBJQOH010000008">
    <property type="protein sequence ID" value="KAL3676375.1"/>
    <property type="molecule type" value="Genomic_DNA"/>
</dbReference>
<gene>
    <name evidence="2" type="ORF">R1sor_026323</name>
</gene>